<comment type="caution">
    <text evidence="2">The sequence shown here is derived from an EMBL/GenBank/DDBJ whole genome shotgun (WGS) entry which is preliminary data.</text>
</comment>
<reference evidence="2 3" key="1">
    <citation type="journal article" date="2021" name="Nat. Plants">
        <title>The Taxus genome provides insights into paclitaxel biosynthesis.</title>
        <authorList>
            <person name="Xiong X."/>
            <person name="Gou J."/>
            <person name="Liao Q."/>
            <person name="Li Y."/>
            <person name="Zhou Q."/>
            <person name="Bi G."/>
            <person name="Li C."/>
            <person name="Du R."/>
            <person name="Wang X."/>
            <person name="Sun T."/>
            <person name="Guo L."/>
            <person name="Liang H."/>
            <person name="Lu P."/>
            <person name="Wu Y."/>
            <person name="Zhang Z."/>
            <person name="Ro D.K."/>
            <person name="Shang Y."/>
            <person name="Huang S."/>
            <person name="Yan J."/>
        </authorList>
    </citation>
    <scope>NUCLEOTIDE SEQUENCE [LARGE SCALE GENOMIC DNA]</scope>
    <source>
        <strain evidence="2">Ta-2019</strain>
    </source>
</reference>
<feature type="compositionally biased region" description="Basic and acidic residues" evidence="1">
    <location>
        <begin position="57"/>
        <end position="77"/>
    </location>
</feature>
<organism evidence="2 3">
    <name type="scientific">Taxus chinensis</name>
    <name type="common">Chinese yew</name>
    <name type="synonym">Taxus wallichiana var. chinensis</name>
    <dbReference type="NCBI Taxonomy" id="29808"/>
    <lineage>
        <taxon>Eukaryota</taxon>
        <taxon>Viridiplantae</taxon>
        <taxon>Streptophyta</taxon>
        <taxon>Embryophyta</taxon>
        <taxon>Tracheophyta</taxon>
        <taxon>Spermatophyta</taxon>
        <taxon>Pinopsida</taxon>
        <taxon>Pinidae</taxon>
        <taxon>Conifers II</taxon>
        <taxon>Cupressales</taxon>
        <taxon>Taxaceae</taxon>
        <taxon>Taxus</taxon>
    </lineage>
</organism>
<evidence type="ECO:0000256" key="1">
    <source>
        <dbReference type="SAM" id="MobiDB-lite"/>
    </source>
</evidence>
<protein>
    <submittedName>
        <fullName evidence="2">Uncharacterized protein</fullName>
    </submittedName>
</protein>
<keyword evidence="3" id="KW-1185">Reference proteome</keyword>
<sequence length="77" mass="9003">DSGATFMCLQLKPRLENNKYVENEFMLPPPPKGKHTMENVPDQKPTVTIQIDEEEEKHEYSRGLDHRGQRKPIEKVE</sequence>
<evidence type="ECO:0000313" key="3">
    <source>
        <dbReference type="Proteomes" id="UP000824469"/>
    </source>
</evidence>
<feature type="non-terminal residue" evidence="2">
    <location>
        <position position="1"/>
    </location>
</feature>
<feature type="region of interest" description="Disordered" evidence="1">
    <location>
        <begin position="28"/>
        <end position="77"/>
    </location>
</feature>
<dbReference type="Proteomes" id="UP000824469">
    <property type="component" value="Unassembled WGS sequence"/>
</dbReference>
<name>A0AA38LCJ4_TAXCH</name>
<accession>A0AA38LCJ4</accession>
<dbReference type="AlphaFoldDB" id="A0AA38LCJ4"/>
<gene>
    <name evidence="2" type="ORF">KI387_024174</name>
</gene>
<dbReference type="EMBL" id="JAHRHJ020000005">
    <property type="protein sequence ID" value="KAH9315547.1"/>
    <property type="molecule type" value="Genomic_DNA"/>
</dbReference>
<evidence type="ECO:0000313" key="2">
    <source>
        <dbReference type="EMBL" id="KAH9315547.1"/>
    </source>
</evidence>
<proteinExistence type="predicted"/>
<feature type="non-terminal residue" evidence="2">
    <location>
        <position position="77"/>
    </location>
</feature>